<feature type="region of interest" description="Disordered" evidence="5">
    <location>
        <begin position="234"/>
        <end position="263"/>
    </location>
</feature>
<dbReference type="SUPFAM" id="SSF74653">
    <property type="entry name" value="TolA/TonB C-terminal domain"/>
    <property type="match status" value="1"/>
</dbReference>
<dbReference type="InterPro" id="IPR037682">
    <property type="entry name" value="TonB_C"/>
</dbReference>
<evidence type="ECO:0000256" key="4">
    <source>
        <dbReference type="ARBA" id="ARBA00023136"/>
    </source>
</evidence>
<dbReference type="Pfam" id="PF03544">
    <property type="entry name" value="TonB_C"/>
    <property type="match status" value="1"/>
</dbReference>
<organism evidence="7 8">
    <name type="scientific">Sphingomonas molluscorum</name>
    <dbReference type="NCBI Taxonomy" id="418184"/>
    <lineage>
        <taxon>Bacteria</taxon>
        <taxon>Pseudomonadati</taxon>
        <taxon>Pseudomonadota</taxon>
        <taxon>Alphaproteobacteria</taxon>
        <taxon>Sphingomonadales</taxon>
        <taxon>Sphingomonadaceae</taxon>
        <taxon>Sphingomonas</taxon>
    </lineage>
</organism>
<dbReference type="NCBIfam" id="TIGR01352">
    <property type="entry name" value="tonB_Cterm"/>
    <property type="match status" value="1"/>
</dbReference>
<keyword evidence="8" id="KW-1185">Reference proteome</keyword>
<evidence type="ECO:0000256" key="2">
    <source>
        <dbReference type="ARBA" id="ARBA00022692"/>
    </source>
</evidence>
<proteinExistence type="predicted"/>
<feature type="region of interest" description="Disordered" evidence="5">
    <location>
        <begin position="49"/>
        <end position="90"/>
    </location>
</feature>
<feature type="region of interest" description="Disordered" evidence="5">
    <location>
        <begin position="123"/>
        <end position="174"/>
    </location>
</feature>
<gene>
    <name evidence="7" type="ORF">WH159_15895</name>
</gene>
<feature type="compositionally biased region" description="Pro residues" evidence="5">
    <location>
        <begin position="53"/>
        <end position="63"/>
    </location>
</feature>
<name>A0ABU8Q942_9SPHN</name>
<dbReference type="RefSeq" id="WP_132883018.1">
    <property type="nucleotide sequence ID" value="NZ_JBBGZA010000001.1"/>
</dbReference>
<sequence length="263" mass="26720">MEAFRSTPAERARGAVAAVAVSLGLGAALVAGLSVDVRRLAERAPSVFGILPAPEPEPTPPVRSRPKREVHEAPKRATAPRPEGAASPANLRGKATEIVAPPVPIVLQPPPLVTAEIAGTGSQANTGAAPIRGPGTGSGGVGNGTGSGAGGDGDGGGGGGAGETPPRWRRGQLRDSDYPSALTQAGIGGTVGVRYVVETNGRVGRCDVTDSSGSAQLDALTCRLIQQRFRFDPSRDAEGRPVASTIVENHEWIPEPGEGSDER</sequence>
<keyword evidence="2" id="KW-0812">Transmembrane</keyword>
<keyword evidence="4" id="KW-0472">Membrane</keyword>
<evidence type="ECO:0000313" key="8">
    <source>
        <dbReference type="Proteomes" id="UP001380365"/>
    </source>
</evidence>
<reference evidence="7 8" key="1">
    <citation type="submission" date="2023-12" db="EMBL/GenBank/DDBJ databases">
        <title>Gut-associated functions are favored during microbiome assembly across C. elegans life.</title>
        <authorList>
            <person name="Zimmermann J."/>
        </authorList>
    </citation>
    <scope>NUCLEOTIDE SEQUENCE [LARGE SCALE GENOMIC DNA]</scope>
    <source>
        <strain evidence="7 8">JUb134</strain>
    </source>
</reference>
<dbReference type="InterPro" id="IPR006260">
    <property type="entry name" value="TonB/TolA_C"/>
</dbReference>
<evidence type="ECO:0000313" key="7">
    <source>
        <dbReference type="EMBL" id="MEJ5096012.1"/>
    </source>
</evidence>
<evidence type="ECO:0000256" key="1">
    <source>
        <dbReference type="ARBA" id="ARBA00004167"/>
    </source>
</evidence>
<dbReference type="Gene3D" id="3.30.1150.10">
    <property type="match status" value="1"/>
</dbReference>
<evidence type="ECO:0000256" key="5">
    <source>
        <dbReference type="SAM" id="MobiDB-lite"/>
    </source>
</evidence>
<keyword evidence="3" id="KW-1133">Transmembrane helix</keyword>
<evidence type="ECO:0000256" key="3">
    <source>
        <dbReference type="ARBA" id="ARBA00022989"/>
    </source>
</evidence>
<dbReference type="EMBL" id="JBBGZA010000001">
    <property type="protein sequence ID" value="MEJ5096012.1"/>
    <property type="molecule type" value="Genomic_DNA"/>
</dbReference>
<accession>A0ABU8Q942</accession>
<feature type="compositionally biased region" description="Gly residues" evidence="5">
    <location>
        <begin position="134"/>
        <end position="162"/>
    </location>
</feature>
<comment type="caution">
    <text evidence="7">The sequence shown here is derived from an EMBL/GenBank/DDBJ whole genome shotgun (WGS) entry which is preliminary data.</text>
</comment>
<comment type="subcellular location">
    <subcellularLocation>
        <location evidence="1">Membrane</location>
        <topology evidence="1">Single-pass membrane protein</topology>
    </subcellularLocation>
</comment>
<dbReference type="Proteomes" id="UP001380365">
    <property type="component" value="Unassembled WGS sequence"/>
</dbReference>
<protein>
    <submittedName>
        <fullName evidence="7">TonB family protein</fullName>
    </submittedName>
</protein>
<feature type="domain" description="TonB C-terminal" evidence="6">
    <location>
        <begin position="177"/>
        <end position="246"/>
    </location>
</feature>
<evidence type="ECO:0000259" key="6">
    <source>
        <dbReference type="Pfam" id="PF03544"/>
    </source>
</evidence>